<evidence type="ECO:0000256" key="6">
    <source>
        <dbReference type="PIRSR" id="PIRSR630616-1"/>
    </source>
</evidence>
<dbReference type="AlphaFoldDB" id="A0AAD3HKT3"/>
<evidence type="ECO:0000256" key="3">
    <source>
        <dbReference type="ARBA" id="ARBA00022741"/>
    </source>
</evidence>
<dbReference type="GO" id="GO:0005524">
    <property type="term" value="F:ATP binding"/>
    <property type="evidence" value="ECO:0007669"/>
    <property type="project" value="UniProtKB-KW"/>
</dbReference>
<feature type="compositionally biased region" description="Gly residues" evidence="9">
    <location>
        <begin position="867"/>
        <end position="881"/>
    </location>
</feature>
<feature type="compositionally biased region" description="Polar residues" evidence="9">
    <location>
        <begin position="960"/>
        <end position="969"/>
    </location>
</feature>
<feature type="compositionally biased region" description="Gly residues" evidence="9">
    <location>
        <begin position="528"/>
        <end position="552"/>
    </location>
</feature>
<feature type="compositionally biased region" description="Pro residues" evidence="9">
    <location>
        <begin position="852"/>
        <end position="862"/>
    </location>
</feature>
<sequence>MPASSVGDSETRSVNSFASSFSQRSFFGKLNKYELKRRFYEKLDDFKNKVLLHKEQGFIVYRARCMYSGGVVVLKGYSRESLTLQTRQRVFSEVSLLQRAQCPFILKCFDSFEDQGWWWLVLENCAAGDLYRIVQQSGPIREEGWLVSQVLLPILQTLAYLHAEGVIHRDIKPEHVLFNSEKVAKLSGFFLSWDVNRYSYPKDMVGTLDYVAPEVFVLNGPNAKQQQVTHYDYKVDIWGVGIMSYDVLVGSPPFNTDDPNTTVEAILLREAEYPDFMSDDAVDFIDQCLTKDPAKRPTARQLLTHPWIRANLDWEPPEEFDDPIPNIDFSYYRVGGQAGEGLEDSGDEEEDGRRWYNPLTWIKRRTSLEDLLAPDPHDTPPAPPPGPGAGGQPGGGGGGGVAGPRGGAGAAGGWRLTHSLSQLARNFMGNRVQVAPDQQPSPLTGGSSGLGGLYDISSSPAAAAAAAAGGLGGGGLGSSSGSSDGGVAEGGGKKAFQMLPGRSMKREDLQGVPEGDEEGLDPESGQQLLGGGGGVTNGSGRMTGGSGSGSGTPAGLPVVGSLKASFSSSQQQQQRPYSPPSRPGTPLHGANGVAAAATEPAAKTTPTWLTSDVNGGRCDSGSSMTAAAAAAAAALLASGGGSGKKLAVACAIEYGSGGGGGGGGAMTPTKAPAFLPYPAAAAPVPPTLPSSQGGGDDVTLVQNVDTAGAGAIEVAPGGGGGIGRTTAAAVLPRRLVNPNAHDSATSSEMRRSGSSNASRASPRIPAAPPFTDTAAAVPDAGSNISSPKGTIAAAAATAAAAAAAGAAAASSPSSPASLLQRGGSGEGSDLLPLLPSEKLHMAASEDSVVLPSPVPVPPPVPVPSRLGPGGSGNGSGGGSPGVSGSIPAASAAAGGGGGAATAAAVAAAVSGAAVAAASVTSPGRPLPHLSSAVIQSVEDETAPGPEATHASSPFLVPSCSGMSSAGQPSATAEDLRAATAALSSSAHIAAANMASANIATAVAAAAAALSSSPSTATKPAASGLSGTPRITAAAAAAAAAAAPMPTTAAALGAAAAVSAPQTNTTSTNSRPTAAGAAGGAAAAGSVAGLAPGEAFLPSSTSSTSVTAAIAAAAAAAAAAPTGSSSSSAAAAAGSSSVTAAAAAASGVVAEPQQQAQQQGQQQGQVLLPVLPAGGSRTTPREREDARLLTHTSDGGEA</sequence>
<feature type="domain" description="Protein kinase" evidence="10">
    <location>
        <begin position="46"/>
        <end position="308"/>
    </location>
</feature>
<feature type="cross-link" description="Glycyl lysine isopeptide (Lys-Gly) (interchain with G-Cter in SUMO2)" evidence="8">
    <location>
        <position position="172"/>
    </location>
</feature>
<dbReference type="EMBL" id="BMAR01000007">
    <property type="protein sequence ID" value="GFR44358.1"/>
    <property type="molecule type" value="Genomic_DNA"/>
</dbReference>
<evidence type="ECO:0000259" key="10">
    <source>
        <dbReference type="PROSITE" id="PS50011"/>
    </source>
</evidence>
<evidence type="ECO:0000256" key="5">
    <source>
        <dbReference type="ARBA" id="ARBA00022840"/>
    </source>
</evidence>
<feature type="region of interest" description="Disordered" evidence="9">
    <location>
        <begin position="938"/>
        <end position="970"/>
    </location>
</feature>
<feature type="compositionally biased region" description="Gly residues" evidence="9">
    <location>
        <begin position="388"/>
        <end position="412"/>
    </location>
</feature>
<dbReference type="PANTHER" id="PTHR24350">
    <property type="entry name" value="SERINE/THREONINE-PROTEIN KINASE IAL-RELATED"/>
    <property type="match status" value="1"/>
</dbReference>
<dbReference type="InterPro" id="IPR030616">
    <property type="entry name" value="Aur-like"/>
</dbReference>
<keyword evidence="1" id="KW-0723">Serine/threonine-protein kinase</keyword>
<dbReference type="SUPFAM" id="SSF56112">
    <property type="entry name" value="Protein kinase-like (PK-like)"/>
    <property type="match status" value="1"/>
</dbReference>
<evidence type="ECO:0000256" key="1">
    <source>
        <dbReference type="ARBA" id="ARBA00022527"/>
    </source>
</evidence>
<evidence type="ECO:0000256" key="7">
    <source>
        <dbReference type="PIRSR" id="PIRSR630616-2"/>
    </source>
</evidence>
<dbReference type="GO" id="GO:0004674">
    <property type="term" value="F:protein serine/threonine kinase activity"/>
    <property type="evidence" value="ECO:0007669"/>
    <property type="project" value="UniProtKB-KW"/>
</dbReference>
<feature type="binding site" evidence="7">
    <location>
        <position position="75"/>
    </location>
    <ligand>
        <name>ATP</name>
        <dbReference type="ChEBI" id="CHEBI:30616"/>
    </ligand>
</feature>
<feature type="region of interest" description="Disordered" evidence="9">
    <location>
        <begin position="809"/>
        <end position="832"/>
    </location>
</feature>
<keyword evidence="3 7" id="KW-0547">Nucleotide-binding</keyword>
<keyword evidence="2" id="KW-0808">Transferase</keyword>
<dbReference type="InterPro" id="IPR000719">
    <property type="entry name" value="Prot_kinase_dom"/>
</dbReference>
<feature type="compositionally biased region" description="Low complexity" evidence="9">
    <location>
        <begin position="752"/>
        <end position="780"/>
    </location>
</feature>
<dbReference type="Pfam" id="PF00069">
    <property type="entry name" value="Pkinase"/>
    <property type="match status" value="1"/>
</dbReference>
<feature type="region of interest" description="Disordered" evidence="9">
    <location>
        <begin position="1142"/>
        <end position="1197"/>
    </location>
</feature>
<dbReference type="Gene3D" id="1.10.510.10">
    <property type="entry name" value="Transferase(Phosphotransferase) domain 1"/>
    <property type="match status" value="1"/>
</dbReference>
<dbReference type="InterPro" id="IPR011009">
    <property type="entry name" value="Kinase-like_dom_sf"/>
</dbReference>
<name>A0AAD3HKT3_9CHLO</name>
<keyword evidence="5 7" id="KW-0067">ATP-binding</keyword>
<comment type="caution">
    <text evidence="11">The sequence shown here is derived from an EMBL/GenBank/DDBJ whole genome shotgun (WGS) entry which is preliminary data.</text>
</comment>
<feature type="region of interest" description="Disordered" evidence="9">
    <location>
        <begin position="844"/>
        <end position="882"/>
    </location>
</feature>
<reference evidence="11 12" key="1">
    <citation type="journal article" date="2021" name="Sci. Rep.">
        <title>Genome sequencing of the multicellular alga Astrephomene provides insights into convergent evolution of germ-soma differentiation.</title>
        <authorList>
            <person name="Yamashita S."/>
            <person name="Yamamoto K."/>
            <person name="Matsuzaki R."/>
            <person name="Suzuki S."/>
            <person name="Yamaguchi H."/>
            <person name="Hirooka S."/>
            <person name="Minakuchi Y."/>
            <person name="Miyagishima S."/>
            <person name="Kawachi M."/>
            <person name="Toyoda A."/>
            <person name="Nozaki H."/>
        </authorList>
    </citation>
    <scope>NUCLEOTIDE SEQUENCE [LARGE SCALE GENOMIC DNA]</scope>
    <source>
        <strain evidence="11 12">NIES-4017</strain>
    </source>
</reference>
<feature type="region of interest" description="Disordered" evidence="9">
    <location>
        <begin position="467"/>
        <end position="593"/>
    </location>
</feature>
<evidence type="ECO:0000313" key="11">
    <source>
        <dbReference type="EMBL" id="GFR44358.1"/>
    </source>
</evidence>
<evidence type="ECO:0000256" key="9">
    <source>
        <dbReference type="SAM" id="MobiDB-lite"/>
    </source>
</evidence>
<evidence type="ECO:0000256" key="2">
    <source>
        <dbReference type="ARBA" id="ARBA00022679"/>
    </source>
</evidence>
<proteinExistence type="predicted"/>
<gene>
    <name evidence="11" type="ORF">Agub_g5579</name>
</gene>
<feature type="compositionally biased region" description="Low complexity" evidence="9">
    <location>
        <begin position="1142"/>
        <end position="1172"/>
    </location>
</feature>
<feature type="region of interest" description="Disordered" evidence="9">
    <location>
        <begin position="735"/>
        <end position="781"/>
    </location>
</feature>
<evidence type="ECO:0000256" key="8">
    <source>
        <dbReference type="PIRSR" id="PIRSR630616-3"/>
    </source>
</evidence>
<protein>
    <recommendedName>
        <fullName evidence="10">Protein kinase domain-containing protein</fullName>
    </recommendedName>
</protein>
<dbReference type="Proteomes" id="UP001054857">
    <property type="component" value="Unassembled WGS sequence"/>
</dbReference>
<evidence type="ECO:0000256" key="4">
    <source>
        <dbReference type="ARBA" id="ARBA00022777"/>
    </source>
</evidence>
<feature type="region of interest" description="Disordered" evidence="9">
    <location>
        <begin position="371"/>
        <end position="413"/>
    </location>
</feature>
<accession>A0AAD3HKT3</accession>
<organism evidence="11 12">
    <name type="scientific">Astrephomene gubernaculifera</name>
    <dbReference type="NCBI Taxonomy" id="47775"/>
    <lineage>
        <taxon>Eukaryota</taxon>
        <taxon>Viridiplantae</taxon>
        <taxon>Chlorophyta</taxon>
        <taxon>core chlorophytes</taxon>
        <taxon>Chlorophyceae</taxon>
        <taxon>CS clade</taxon>
        <taxon>Chlamydomonadales</taxon>
        <taxon>Astrephomenaceae</taxon>
        <taxon>Astrephomene</taxon>
    </lineage>
</organism>
<keyword evidence="12" id="KW-1185">Reference proteome</keyword>
<feature type="compositionally biased region" description="Gly residues" evidence="9">
    <location>
        <begin position="469"/>
        <end position="490"/>
    </location>
</feature>
<feature type="active site" description="Proton acceptor" evidence="6">
    <location>
        <position position="170"/>
    </location>
</feature>
<feature type="compositionally biased region" description="Basic and acidic residues" evidence="9">
    <location>
        <begin position="1178"/>
        <end position="1187"/>
    </location>
</feature>
<evidence type="ECO:0000313" key="12">
    <source>
        <dbReference type="Proteomes" id="UP001054857"/>
    </source>
</evidence>
<feature type="compositionally biased region" description="Low complexity" evidence="9">
    <location>
        <begin position="567"/>
        <end position="576"/>
    </location>
</feature>
<keyword evidence="4" id="KW-0418">Kinase</keyword>
<dbReference type="PROSITE" id="PS50011">
    <property type="entry name" value="PROTEIN_KINASE_DOM"/>
    <property type="match status" value="1"/>
</dbReference>